<dbReference type="PROSITE" id="PS51257">
    <property type="entry name" value="PROKAR_LIPOPROTEIN"/>
    <property type="match status" value="1"/>
</dbReference>
<evidence type="ECO:0000313" key="2">
    <source>
        <dbReference type="EMBL" id="QDT75518.1"/>
    </source>
</evidence>
<feature type="signal peptide" evidence="1">
    <location>
        <begin position="1"/>
        <end position="19"/>
    </location>
</feature>
<proteinExistence type="predicted"/>
<gene>
    <name evidence="2" type="ORF">I41_47290</name>
</gene>
<dbReference type="KEGG" id="llh:I41_47290"/>
<reference evidence="2 3" key="1">
    <citation type="submission" date="2019-02" db="EMBL/GenBank/DDBJ databases">
        <title>Deep-cultivation of Planctomycetes and their phenomic and genomic characterization uncovers novel biology.</title>
        <authorList>
            <person name="Wiegand S."/>
            <person name="Jogler M."/>
            <person name="Boedeker C."/>
            <person name="Pinto D."/>
            <person name="Vollmers J."/>
            <person name="Rivas-Marin E."/>
            <person name="Kohn T."/>
            <person name="Peeters S.H."/>
            <person name="Heuer A."/>
            <person name="Rast P."/>
            <person name="Oberbeckmann S."/>
            <person name="Bunk B."/>
            <person name="Jeske O."/>
            <person name="Meyerdierks A."/>
            <person name="Storesund J.E."/>
            <person name="Kallscheuer N."/>
            <person name="Luecker S."/>
            <person name="Lage O.M."/>
            <person name="Pohl T."/>
            <person name="Merkel B.J."/>
            <person name="Hornburger P."/>
            <person name="Mueller R.-W."/>
            <person name="Bruemmer F."/>
            <person name="Labrenz M."/>
            <person name="Spormann A.M."/>
            <person name="Op den Camp H."/>
            <person name="Overmann J."/>
            <person name="Amann R."/>
            <person name="Jetten M.S.M."/>
            <person name="Mascher T."/>
            <person name="Medema M.H."/>
            <person name="Devos D.P."/>
            <person name="Kaster A.-K."/>
            <person name="Ovreas L."/>
            <person name="Rohde M."/>
            <person name="Galperin M.Y."/>
            <person name="Jogler C."/>
        </authorList>
    </citation>
    <scope>NUCLEOTIDE SEQUENCE [LARGE SCALE GENOMIC DNA]</scope>
    <source>
        <strain evidence="2 3">I41</strain>
    </source>
</reference>
<accession>A0A517U4H1</accession>
<evidence type="ECO:0000313" key="3">
    <source>
        <dbReference type="Proteomes" id="UP000317909"/>
    </source>
</evidence>
<sequence precursor="true">MTLRHVATLCLALAVSAAAGCGGSDSEVRKQGFSHVRLLTSLHTRVTSSLGRYPKDEAEFKAALVQDNVSPEALKVNSIDDLFISERDGQPLVVVYGQPPAGSDLVVYEQTGVNGMRQVGHRIGVIEEVDAAKFAEIAPKTAAK</sequence>
<dbReference type="RefSeq" id="WP_145435208.1">
    <property type="nucleotide sequence ID" value="NZ_CP036339.1"/>
</dbReference>
<evidence type="ECO:0000256" key="1">
    <source>
        <dbReference type="SAM" id="SignalP"/>
    </source>
</evidence>
<dbReference type="AlphaFoldDB" id="A0A517U4H1"/>
<organism evidence="2 3">
    <name type="scientific">Lacipirellula limnantheis</name>
    <dbReference type="NCBI Taxonomy" id="2528024"/>
    <lineage>
        <taxon>Bacteria</taxon>
        <taxon>Pseudomonadati</taxon>
        <taxon>Planctomycetota</taxon>
        <taxon>Planctomycetia</taxon>
        <taxon>Pirellulales</taxon>
        <taxon>Lacipirellulaceae</taxon>
        <taxon>Lacipirellula</taxon>
    </lineage>
</organism>
<name>A0A517U4H1_9BACT</name>
<keyword evidence="3" id="KW-1185">Reference proteome</keyword>
<keyword evidence="1" id="KW-0732">Signal</keyword>
<dbReference type="Proteomes" id="UP000317909">
    <property type="component" value="Chromosome"/>
</dbReference>
<protein>
    <submittedName>
        <fullName evidence="2">Uncharacterized protein</fullName>
    </submittedName>
</protein>
<dbReference type="EMBL" id="CP036339">
    <property type="protein sequence ID" value="QDT75518.1"/>
    <property type="molecule type" value="Genomic_DNA"/>
</dbReference>
<dbReference type="OrthoDB" id="274821at2"/>
<feature type="chain" id="PRO_5021817303" evidence="1">
    <location>
        <begin position="20"/>
        <end position="144"/>
    </location>
</feature>